<dbReference type="InterPro" id="IPR036175">
    <property type="entry name" value="Sec23/24_helical_dom_sf"/>
</dbReference>
<comment type="caution">
    <text evidence="3">The sequence shown here is derived from an EMBL/GenBank/DDBJ whole genome shotgun (WGS) entry which is preliminary data.</text>
</comment>
<dbReference type="InterPro" id="IPR006900">
    <property type="entry name" value="Sec23/24_helical_dom"/>
</dbReference>
<gene>
    <name evidence="3" type="ORF">ADUPG1_011219</name>
</gene>
<dbReference type="Gene3D" id="3.40.20.10">
    <property type="entry name" value="Severin"/>
    <property type="match status" value="1"/>
</dbReference>
<feature type="compositionally biased region" description="Low complexity" evidence="1">
    <location>
        <begin position="214"/>
        <end position="227"/>
    </location>
</feature>
<evidence type="ECO:0000313" key="4">
    <source>
        <dbReference type="Proteomes" id="UP001057375"/>
    </source>
</evidence>
<feature type="region of interest" description="Disordered" evidence="1">
    <location>
        <begin position="208"/>
        <end position="227"/>
    </location>
</feature>
<reference evidence="3" key="1">
    <citation type="submission" date="2022-03" db="EMBL/GenBank/DDBJ databases">
        <title>Draft genome sequence of Aduncisulcus paluster, a free-living microaerophilic Fornicata.</title>
        <authorList>
            <person name="Yuyama I."/>
            <person name="Kume K."/>
            <person name="Tamura T."/>
            <person name="Inagaki Y."/>
            <person name="Hashimoto T."/>
        </authorList>
    </citation>
    <scope>NUCLEOTIDE SEQUENCE</scope>
    <source>
        <strain evidence="3">NY0171</strain>
    </source>
</reference>
<evidence type="ECO:0000256" key="1">
    <source>
        <dbReference type="SAM" id="MobiDB-lite"/>
    </source>
</evidence>
<name>A0ABQ5JUV7_9EUKA</name>
<organism evidence="3 4">
    <name type="scientific">Aduncisulcus paluster</name>
    <dbReference type="NCBI Taxonomy" id="2918883"/>
    <lineage>
        <taxon>Eukaryota</taxon>
        <taxon>Metamonada</taxon>
        <taxon>Carpediemonas-like organisms</taxon>
        <taxon>Aduncisulcus</taxon>
    </lineage>
</organism>
<dbReference type="SUPFAM" id="SSF82754">
    <property type="entry name" value="C-terminal, gelsolin-like domain of Sec23/24"/>
    <property type="match status" value="1"/>
</dbReference>
<dbReference type="Proteomes" id="UP001057375">
    <property type="component" value="Unassembled WGS sequence"/>
</dbReference>
<evidence type="ECO:0000259" key="2">
    <source>
        <dbReference type="Pfam" id="PF04815"/>
    </source>
</evidence>
<evidence type="ECO:0000313" key="3">
    <source>
        <dbReference type="EMBL" id="GKT17997.1"/>
    </source>
</evidence>
<dbReference type="InterPro" id="IPR036180">
    <property type="entry name" value="Gelsolin-like_dom_sf"/>
</dbReference>
<feature type="domain" description="Sec23/Sec24 helical" evidence="2">
    <location>
        <begin position="5"/>
        <end position="48"/>
    </location>
</feature>
<keyword evidence="4" id="KW-1185">Reference proteome</keyword>
<accession>A0ABQ5JUV7</accession>
<dbReference type="Pfam" id="PF04815">
    <property type="entry name" value="Sec23_helical"/>
    <property type="match status" value="1"/>
</dbReference>
<dbReference type="EMBL" id="BQXS01011902">
    <property type="protein sequence ID" value="GKT17997.1"/>
    <property type="molecule type" value="Genomic_DNA"/>
</dbReference>
<sequence length="311" mass="33202">ATSLAPRAMSLLPLYVLSLLKSPSLRTSGGEKLDVRSMCMSEILRGGVDAVKSIMYARCWCVWKSGELSSRPAMAPMPVGGETPAGVESGGFIDVGGSIGTREAAGVSDEGFLGDAECAEQGELKDKWMAEYHDPQNPDTTLPVTVAEYLESGIGALPVDPSPSRLSLASMSDDGVYLVEDRYAIYLVIGSKVPPAVEHEITAAQMDSGLPKATSTTSSLPTATSSSTISTHTQLGRYINSLVSLICFERREMLRAFIIKRTSSVYVLVKAVMIEDNVHGVTLNEFISGLQGEVRKLVGISFVDESISINT</sequence>
<proteinExistence type="predicted"/>
<dbReference type="InterPro" id="IPR050550">
    <property type="entry name" value="SEC23_SEC24_subfamily"/>
</dbReference>
<dbReference type="PANTHER" id="PTHR13803">
    <property type="entry name" value="SEC24-RELATED PROTEIN"/>
    <property type="match status" value="1"/>
</dbReference>
<protein>
    <recommendedName>
        <fullName evidence="2">Sec23/Sec24 helical domain-containing protein</fullName>
    </recommendedName>
</protein>
<dbReference type="SUPFAM" id="SSF81811">
    <property type="entry name" value="Helical domain of Sec23/24"/>
    <property type="match status" value="1"/>
</dbReference>
<dbReference type="Gene3D" id="1.20.120.730">
    <property type="entry name" value="Sec23/Sec24 helical domain"/>
    <property type="match status" value="1"/>
</dbReference>
<feature type="non-terminal residue" evidence="3">
    <location>
        <position position="1"/>
    </location>
</feature>
<dbReference type="InterPro" id="IPR029006">
    <property type="entry name" value="ADF-H/Gelsolin-like_dom_sf"/>
</dbReference>